<keyword evidence="3" id="KW-0159">Chromosome partition</keyword>
<feature type="non-terminal residue" evidence="12">
    <location>
        <position position="1"/>
    </location>
</feature>
<evidence type="ECO:0000256" key="6">
    <source>
        <dbReference type="ARBA" id="ARBA00025774"/>
    </source>
</evidence>
<dbReference type="Gene3D" id="3.40.630.30">
    <property type="match status" value="1"/>
</dbReference>
<keyword evidence="4" id="KW-0156">Chromatin regulator</keyword>
<accession>A0A1D1XWA6</accession>
<evidence type="ECO:0000256" key="2">
    <source>
        <dbReference type="ARBA" id="ARBA00022679"/>
    </source>
</evidence>
<dbReference type="PANTHER" id="PTHR14744">
    <property type="entry name" value="N-ALPHA-ACETYLTRANSFERASE 60"/>
    <property type="match status" value="1"/>
</dbReference>
<protein>
    <recommendedName>
        <fullName evidence="8">N-alpha-acetyltransferase 60</fullName>
        <ecNumber evidence="7">2.3.1.259</ecNumber>
        <ecNumber evidence="1">2.3.1.48</ecNumber>
    </recommendedName>
</protein>
<proteinExistence type="inferred from homology"/>
<organism evidence="12">
    <name type="scientific">Anthurium amnicola</name>
    <dbReference type="NCBI Taxonomy" id="1678845"/>
    <lineage>
        <taxon>Eukaryota</taxon>
        <taxon>Viridiplantae</taxon>
        <taxon>Streptophyta</taxon>
        <taxon>Embryophyta</taxon>
        <taxon>Tracheophyta</taxon>
        <taxon>Spermatophyta</taxon>
        <taxon>Magnoliopsida</taxon>
        <taxon>Liliopsida</taxon>
        <taxon>Araceae</taxon>
        <taxon>Pothoideae</taxon>
        <taxon>Potheae</taxon>
        <taxon>Anthurium</taxon>
    </lineage>
</organism>
<sequence length="254" mass="29068">PMLDTRSACCPTIIYRPMQPTDLKVLQQIHVSLFPVRYELQFFLNVVNGHGIVSWAAVDITKHGSQSDELIGFVTTCLVSAKESEVEDLLCYDSSTPDKKYVYILTLGVVEAYQNHGIATSLVQRVIKYASSIPSCRAVYLHVIDYNDPAIHFYRKMLFKRVRRLPKYYCIQDQHYDSYLFLYSVNGGQAPCSPLGITAAVAVYFKWLFSLFVPKLLKNKQKSQRWQRYKETSSLLCTHNKRVINADNGTCQCV</sequence>
<evidence type="ECO:0000259" key="11">
    <source>
        <dbReference type="PROSITE" id="PS51186"/>
    </source>
</evidence>
<dbReference type="EC" id="2.3.1.48" evidence="1"/>
<dbReference type="PROSITE" id="PS51186">
    <property type="entry name" value="GNAT"/>
    <property type="match status" value="1"/>
</dbReference>
<keyword evidence="5" id="KW-0012">Acyltransferase</keyword>
<evidence type="ECO:0000313" key="12">
    <source>
        <dbReference type="EMBL" id="JAT46641.1"/>
    </source>
</evidence>
<evidence type="ECO:0000256" key="1">
    <source>
        <dbReference type="ARBA" id="ARBA00013184"/>
    </source>
</evidence>
<dbReference type="EMBL" id="GDJX01021295">
    <property type="protein sequence ID" value="JAT46641.1"/>
    <property type="molecule type" value="Transcribed_RNA"/>
</dbReference>
<gene>
    <name evidence="12" type="primary">naa60_0</name>
    <name evidence="12" type="ORF">g.44295</name>
</gene>
<feature type="domain" description="N-acetyltransferase" evidence="11">
    <location>
        <begin position="13"/>
        <end position="183"/>
    </location>
</feature>
<evidence type="ECO:0000256" key="4">
    <source>
        <dbReference type="ARBA" id="ARBA00022853"/>
    </source>
</evidence>
<dbReference type="FunFam" id="3.40.630.30:FF:000041">
    <property type="entry name" value="Histone acetyltransferase MCC1 isoform A"/>
    <property type="match status" value="1"/>
</dbReference>
<dbReference type="InterPro" id="IPR000182">
    <property type="entry name" value="GNAT_dom"/>
</dbReference>
<keyword evidence="2 12" id="KW-0808">Transferase</keyword>
<dbReference type="SUPFAM" id="SSF55729">
    <property type="entry name" value="Acyl-CoA N-acyltransferases (Nat)"/>
    <property type="match status" value="1"/>
</dbReference>
<comment type="catalytic activity">
    <reaction evidence="10">
        <text>N-terminal L-methionyl-[transmembrane protein] + acetyl-CoA = N-terminal N(alpha)-acetyl-L-methionyl-[transmembrane protein] + CoA + H(+)</text>
        <dbReference type="Rhea" id="RHEA:50604"/>
        <dbReference type="Rhea" id="RHEA-COMP:12745"/>
        <dbReference type="Rhea" id="RHEA-COMP:12746"/>
        <dbReference type="ChEBI" id="CHEBI:15378"/>
        <dbReference type="ChEBI" id="CHEBI:57287"/>
        <dbReference type="ChEBI" id="CHEBI:57288"/>
        <dbReference type="ChEBI" id="CHEBI:64731"/>
        <dbReference type="ChEBI" id="CHEBI:133414"/>
        <dbReference type="EC" id="2.3.1.259"/>
    </reaction>
</comment>
<dbReference type="GO" id="GO:0120518">
    <property type="term" value="F:protein N-terminal-methionine acetyltransferase activity"/>
    <property type="evidence" value="ECO:0007669"/>
    <property type="project" value="UniProtKB-EC"/>
</dbReference>
<evidence type="ECO:0000256" key="5">
    <source>
        <dbReference type="ARBA" id="ARBA00023315"/>
    </source>
</evidence>
<comment type="catalytic activity">
    <reaction evidence="9">
        <text>L-lysyl-[protein] + acetyl-CoA = N(6)-acetyl-L-lysyl-[protein] + CoA + H(+)</text>
        <dbReference type="Rhea" id="RHEA:45948"/>
        <dbReference type="Rhea" id="RHEA-COMP:9752"/>
        <dbReference type="Rhea" id="RHEA-COMP:10731"/>
        <dbReference type="ChEBI" id="CHEBI:15378"/>
        <dbReference type="ChEBI" id="CHEBI:29969"/>
        <dbReference type="ChEBI" id="CHEBI:57287"/>
        <dbReference type="ChEBI" id="CHEBI:57288"/>
        <dbReference type="ChEBI" id="CHEBI:61930"/>
        <dbReference type="EC" id="2.3.1.48"/>
    </reaction>
</comment>
<evidence type="ECO:0000256" key="3">
    <source>
        <dbReference type="ARBA" id="ARBA00022829"/>
    </source>
</evidence>
<dbReference type="Pfam" id="PF00583">
    <property type="entry name" value="Acetyltransf_1"/>
    <property type="match status" value="1"/>
</dbReference>
<evidence type="ECO:0000256" key="9">
    <source>
        <dbReference type="ARBA" id="ARBA00048017"/>
    </source>
</evidence>
<evidence type="ECO:0000256" key="10">
    <source>
        <dbReference type="ARBA" id="ARBA00048848"/>
    </source>
</evidence>
<dbReference type="GO" id="GO:0007059">
    <property type="term" value="P:chromosome segregation"/>
    <property type="evidence" value="ECO:0007669"/>
    <property type="project" value="UniProtKB-KW"/>
</dbReference>
<comment type="similarity">
    <text evidence="6">Belongs to the acetyltransferase family. NAA60 subfamily.</text>
</comment>
<dbReference type="InterPro" id="IPR016181">
    <property type="entry name" value="Acyl_CoA_acyltransferase"/>
</dbReference>
<dbReference type="EC" id="2.3.1.259" evidence="7"/>
<evidence type="ECO:0000256" key="7">
    <source>
        <dbReference type="ARBA" id="ARBA00026111"/>
    </source>
</evidence>
<dbReference type="GO" id="GO:0004402">
    <property type="term" value="F:histone acetyltransferase activity"/>
    <property type="evidence" value="ECO:0007669"/>
    <property type="project" value="TreeGrafter"/>
</dbReference>
<dbReference type="CDD" id="cd04301">
    <property type="entry name" value="NAT_SF"/>
    <property type="match status" value="1"/>
</dbReference>
<name>A0A1D1XWA6_9ARAE</name>
<dbReference type="AlphaFoldDB" id="A0A1D1XWA6"/>
<dbReference type="PANTHER" id="PTHR14744:SF15">
    <property type="entry name" value="N-ALPHA-ACETYLTRANSFERASE 60"/>
    <property type="match status" value="1"/>
</dbReference>
<reference evidence="12" key="1">
    <citation type="submission" date="2015-07" db="EMBL/GenBank/DDBJ databases">
        <title>Transcriptome Assembly of Anthurium amnicola.</title>
        <authorList>
            <person name="Suzuki J."/>
        </authorList>
    </citation>
    <scope>NUCLEOTIDE SEQUENCE</scope>
</reference>
<evidence type="ECO:0000256" key="8">
    <source>
        <dbReference type="ARBA" id="ARBA00026144"/>
    </source>
</evidence>
<dbReference type="GO" id="GO:0000139">
    <property type="term" value="C:Golgi membrane"/>
    <property type="evidence" value="ECO:0007669"/>
    <property type="project" value="TreeGrafter"/>
</dbReference>
<dbReference type="InterPro" id="IPR045141">
    <property type="entry name" value="NAA60-like"/>
</dbReference>